<keyword evidence="7" id="KW-1185">Reference proteome</keyword>
<sequence>MDDLEANAGEGADGKDRNFVTALARGLEVLRCFRDGEVSLSNSDFSERTGLPKATVSRLTHTLCALDYLVADPRGGTYRLSAGVLHLGFGLLSGMDIGDRAMQEMEKLRDGPNSSITVALAEQHQLDAVYLATCVSYESVTLAIRVGTRLPIFHSAIGQAILIGMSTDAREAVFDIAARRDPQTEADGRAWYAQALAIYEEKGFCVGYGSWRKDVNGIAVPVFSLGGKRVFGLNVGGPSYRVKPKQLETVYGPRLIKAAETLSIRPFQKP</sequence>
<dbReference type="AlphaFoldDB" id="A0A7W6Q580"/>
<comment type="caution">
    <text evidence="6">The sequence shown here is derived from an EMBL/GenBank/DDBJ whole genome shotgun (WGS) entry which is preliminary data.</text>
</comment>
<dbReference type="PROSITE" id="PS51078">
    <property type="entry name" value="ICLR_ED"/>
    <property type="match status" value="1"/>
</dbReference>
<evidence type="ECO:0000256" key="2">
    <source>
        <dbReference type="ARBA" id="ARBA00023125"/>
    </source>
</evidence>
<dbReference type="GO" id="GO:0003700">
    <property type="term" value="F:DNA-binding transcription factor activity"/>
    <property type="evidence" value="ECO:0007669"/>
    <property type="project" value="TreeGrafter"/>
</dbReference>
<evidence type="ECO:0000256" key="1">
    <source>
        <dbReference type="ARBA" id="ARBA00023015"/>
    </source>
</evidence>
<dbReference type="Gene3D" id="1.10.10.10">
    <property type="entry name" value="Winged helix-like DNA-binding domain superfamily/Winged helix DNA-binding domain"/>
    <property type="match status" value="1"/>
</dbReference>
<evidence type="ECO:0000313" key="7">
    <source>
        <dbReference type="Proteomes" id="UP000565745"/>
    </source>
</evidence>
<reference evidence="6 7" key="1">
    <citation type="submission" date="2020-08" db="EMBL/GenBank/DDBJ databases">
        <title>Genomic Encyclopedia of Type Strains, Phase IV (KMG-IV): sequencing the most valuable type-strain genomes for metagenomic binning, comparative biology and taxonomic classification.</title>
        <authorList>
            <person name="Goeker M."/>
        </authorList>
    </citation>
    <scope>NUCLEOTIDE SEQUENCE [LARGE SCALE GENOMIC DNA]</scope>
    <source>
        <strain evidence="6 7">DSM 101015</strain>
    </source>
</reference>
<dbReference type="PANTHER" id="PTHR30136:SF33">
    <property type="entry name" value="TRANSCRIPTIONAL REGULATORY PROTEIN"/>
    <property type="match status" value="1"/>
</dbReference>
<dbReference type="InterPro" id="IPR014757">
    <property type="entry name" value="Tscrpt_reg_IclR_C"/>
</dbReference>
<dbReference type="Proteomes" id="UP000565745">
    <property type="component" value="Unassembled WGS sequence"/>
</dbReference>
<organism evidence="6 7">
    <name type="scientific">Sulfitobacter noctilucicola</name>
    <dbReference type="NCBI Taxonomy" id="1342301"/>
    <lineage>
        <taxon>Bacteria</taxon>
        <taxon>Pseudomonadati</taxon>
        <taxon>Pseudomonadota</taxon>
        <taxon>Alphaproteobacteria</taxon>
        <taxon>Rhodobacterales</taxon>
        <taxon>Roseobacteraceae</taxon>
        <taxon>Sulfitobacter</taxon>
    </lineage>
</organism>
<evidence type="ECO:0000256" key="3">
    <source>
        <dbReference type="ARBA" id="ARBA00023163"/>
    </source>
</evidence>
<dbReference type="EMBL" id="JACIFU010000008">
    <property type="protein sequence ID" value="MBB4176105.1"/>
    <property type="molecule type" value="Genomic_DNA"/>
</dbReference>
<keyword evidence="1" id="KW-0805">Transcription regulation</keyword>
<dbReference type="InterPro" id="IPR050707">
    <property type="entry name" value="HTH_MetabolicPath_Reg"/>
</dbReference>
<evidence type="ECO:0000259" key="4">
    <source>
        <dbReference type="PROSITE" id="PS51077"/>
    </source>
</evidence>
<dbReference type="InterPro" id="IPR029016">
    <property type="entry name" value="GAF-like_dom_sf"/>
</dbReference>
<evidence type="ECO:0000313" key="6">
    <source>
        <dbReference type="EMBL" id="MBB4176105.1"/>
    </source>
</evidence>
<keyword evidence="2 6" id="KW-0238">DNA-binding</keyword>
<accession>A0A7W6Q580</accession>
<dbReference type="GO" id="GO:0003677">
    <property type="term" value="F:DNA binding"/>
    <property type="evidence" value="ECO:0007669"/>
    <property type="project" value="UniProtKB-KW"/>
</dbReference>
<gene>
    <name evidence="6" type="ORF">GGR93_003913</name>
</gene>
<keyword evidence="3" id="KW-0804">Transcription</keyword>
<dbReference type="Pfam" id="PF09339">
    <property type="entry name" value="HTH_IclR"/>
    <property type="match status" value="1"/>
</dbReference>
<dbReference type="RefSeq" id="WP_174416541.1">
    <property type="nucleotide sequence ID" value="NZ_JACIFU010000008.1"/>
</dbReference>
<dbReference type="PROSITE" id="PS51077">
    <property type="entry name" value="HTH_ICLR"/>
    <property type="match status" value="1"/>
</dbReference>
<dbReference type="InterPro" id="IPR005471">
    <property type="entry name" value="Tscrpt_reg_IclR_N"/>
</dbReference>
<dbReference type="InterPro" id="IPR036390">
    <property type="entry name" value="WH_DNA-bd_sf"/>
</dbReference>
<name>A0A7W6Q580_9RHOB</name>
<dbReference type="SUPFAM" id="SSF46785">
    <property type="entry name" value="Winged helix' DNA-binding domain"/>
    <property type="match status" value="1"/>
</dbReference>
<dbReference type="InterPro" id="IPR036388">
    <property type="entry name" value="WH-like_DNA-bd_sf"/>
</dbReference>
<dbReference type="SUPFAM" id="SSF55781">
    <property type="entry name" value="GAF domain-like"/>
    <property type="match status" value="1"/>
</dbReference>
<dbReference type="Pfam" id="PF01614">
    <property type="entry name" value="IclR_C"/>
    <property type="match status" value="1"/>
</dbReference>
<dbReference type="PANTHER" id="PTHR30136">
    <property type="entry name" value="HELIX-TURN-HELIX TRANSCRIPTIONAL REGULATOR, ICLR FAMILY"/>
    <property type="match status" value="1"/>
</dbReference>
<dbReference type="SMART" id="SM00346">
    <property type="entry name" value="HTH_ICLR"/>
    <property type="match status" value="1"/>
</dbReference>
<feature type="domain" description="HTH iclR-type" evidence="4">
    <location>
        <begin position="20"/>
        <end position="82"/>
    </location>
</feature>
<proteinExistence type="predicted"/>
<feature type="domain" description="IclR-ED" evidence="5">
    <location>
        <begin position="83"/>
        <end position="268"/>
    </location>
</feature>
<dbReference type="GO" id="GO:0045892">
    <property type="term" value="P:negative regulation of DNA-templated transcription"/>
    <property type="evidence" value="ECO:0007669"/>
    <property type="project" value="TreeGrafter"/>
</dbReference>
<evidence type="ECO:0000259" key="5">
    <source>
        <dbReference type="PROSITE" id="PS51078"/>
    </source>
</evidence>
<protein>
    <submittedName>
        <fullName evidence="6">DNA-binding IclR family transcriptional regulator</fullName>
    </submittedName>
</protein>
<dbReference type="Gene3D" id="3.30.450.40">
    <property type="match status" value="1"/>
</dbReference>